<dbReference type="InterPro" id="IPR000953">
    <property type="entry name" value="Chromo/chromo_shadow_dom"/>
</dbReference>
<evidence type="ECO:0000256" key="7">
    <source>
        <dbReference type="ARBA" id="ARBA00023015"/>
    </source>
</evidence>
<dbReference type="Gene3D" id="1.10.274.30">
    <property type="entry name" value="MRG domain"/>
    <property type="match status" value="1"/>
</dbReference>
<dbReference type="PROSITE" id="PS51640">
    <property type="entry name" value="MRG"/>
    <property type="match status" value="1"/>
</dbReference>
<dbReference type="SUPFAM" id="SSF54160">
    <property type="entry name" value="Chromo domain-like"/>
    <property type="match status" value="1"/>
</dbReference>
<dbReference type="GO" id="GO:0035267">
    <property type="term" value="C:NuA4 histone acetyltransferase complex"/>
    <property type="evidence" value="ECO:0007669"/>
    <property type="project" value="TreeGrafter"/>
</dbReference>
<dbReference type="Proteomes" id="UP001276659">
    <property type="component" value="Unassembled WGS sequence"/>
</dbReference>
<feature type="compositionally biased region" description="Basic residues" evidence="13">
    <location>
        <begin position="325"/>
        <end position="339"/>
    </location>
</feature>
<evidence type="ECO:0000259" key="14">
    <source>
        <dbReference type="SMART" id="SM00298"/>
    </source>
</evidence>
<keyword evidence="16" id="KW-1185">Reference proteome</keyword>
<sequence>MAPSNIPQYTKDEKVLCFHHELLYEAKVLDLKHTIEGDKKSPYQYRVHYKGWKSTWDDWVPQDRIRKNNEDNKILAANLKTEMDKLVKPKAATASAKKKAAGSDLSSTRGSEERHATPVTGRGQKRGRDYEIEKVGDLFSVRRPSPLDSNHLYGHDGGSSDLDSNINKGPQPTKRRKTNVPRAPSMTEEATSSAFKFLIDVANMRPPSQKHWTRCAQNHPDLGNQTSNWLFLPSAIPYELLDQAEDDAGFPQPGTFTPSLPAKRPPRTTAKAQSLRIVGAPFPQGLVPKSKPSPKRKPPTKVQKPRSGPPAKLELIDPPVPPPRVSKKKKKKKKPKKKSPPLPRLIPAGIPLEDPPDDLLPHVFEKRRRCLMEEETFNLRPAVRIHVPDHLKALLVDDWENVTKNLSLVPLPSEHPVNEILNTYFEEEKHKRRLGSAEADLLEEVVAGCKDYFEKCVGRILLYRFERQQYAEVRKLWEEGRGEWEGKNAGDVYGAEHLCRLFVSLPELIAQTNMDSQSVSKLREEIQKLTSWLGKNSNRFFTAEYETASNDYVEKVRGV</sequence>
<comment type="caution">
    <text evidence="15">The sequence shown here is derived from an EMBL/GenBank/DDBJ whole genome shotgun (WGS) entry which is preliminary data.</text>
</comment>
<evidence type="ECO:0000256" key="6">
    <source>
        <dbReference type="ARBA" id="ARBA00022853"/>
    </source>
</evidence>
<dbReference type="FunFam" id="1.10.274.30:FF:000004">
    <property type="entry name" value="Putative Chromatin modification-related protein eaf3"/>
    <property type="match status" value="1"/>
</dbReference>
<protein>
    <recommendedName>
        <fullName evidence="4">Chromatin modification-related protein EAF3</fullName>
    </recommendedName>
    <alternativeName>
        <fullName evidence="12">Chromatin modification-related protein eaf3</fullName>
    </alternativeName>
</protein>
<keyword evidence="8" id="KW-0804">Transcription</keyword>
<dbReference type="CDD" id="cd18983">
    <property type="entry name" value="CBD_MSL3_like"/>
    <property type="match status" value="1"/>
</dbReference>
<evidence type="ECO:0000256" key="5">
    <source>
        <dbReference type="ARBA" id="ARBA00022763"/>
    </source>
</evidence>
<evidence type="ECO:0000313" key="15">
    <source>
        <dbReference type="EMBL" id="KAK3168637.1"/>
    </source>
</evidence>
<evidence type="ECO:0000256" key="11">
    <source>
        <dbReference type="ARBA" id="ARBA00057322"/>
    </source>
</evidence>
<dbReference type="InterPro" id="IPR008676">
    <property type="entry name" value="MRG"/>
</dbReference>
<dbReference type="InterPro" id="IPR016197">
    <property type="entry name" value="Chromo-like_dom_sf"/>
</dbReference>
<keyword evidence="5" id="KW-0227">DNA damage</keyword>
<dbReference type="Gene3D" id="2.30.30.140">
    <property type="match status" value="1"/>
</dbReference>
<keyword evidence="10" id="KW-0539">Nucleus</keyword>
<dbReference type="AlphaFoldDB" id="A0AAD9Z299"/>
<dbReference type="GO" id="GO:0006355">
    <property type="term" value="P:regulation of DNA-templated transcription"/>
    <property type="evidence" value="ECO:0007669"/>
    <property type="project" value="InterPro"/>
</dbReference>
<dbReference type="Pfam" id="PF22732">
    <property type="entry name" value="MSL3_chromo-like"/>
    <property type="match status" value="1"/>
</dbReference>
<evidence type="ECO:0000256" key="2">
    <source>
        <dbReference type="ARBA" id="ARBA00009093"/>
    </source>
</evidence>
<evidence type="ECO:0000256" key="9">
    <source>
        <dbReference type="ARBA" id="ARBA00023204"/>
    </source>
</evidence>
<feature type="compositionally biased region" description="Polar residues" evidence="13">
    <location>
        <begin position="161"/>
        <end position="170"/>
    </location>
</feature>
<keyword evidence="6" id="KW-0156">Chromatin regulator</keyword>
<dbReference type="Pfam" id="PF05712">
    <property type="entry name" value="MRG"/>
    <property type="match status" value="1"/>
</dbReference>
<evidence type="ECO:0000256" key="8">
    <source>
        <dbReference type="ARBA" id="ARBA00023163"/>
    </source>
</evidence>
<evidence type="ECO:0000256" key="10">
    <source>
        <dbReference type="ARBA" id="ARBA00023242"/>
    </source>
</evidence>
<reference evidence="15" key="1">
    <citation type="submission" date="2022-11" db="EMBL/GenBank/DDBJ databases">
        <title>Chromosomal genome sequence assembly and mating type (MAT) locus characterization of the leprose asexual lichenized fungus Lepraria neglecta (Nyl.) Erichsen.</title>
        <authorList>
            <person name="Allen J.L."/>
            <person name="Pfeffer B."/>
        </authorList>
    </citation>
    <scope>NUCLEOTIDE SEQUENCE</scope>
    <source>
        <strain evidence="15">Allen 5258</strain>
    </source>
</reference>
<proteinExistence type="inferred from homology"/>
<evidence type="ECO:0000256" key="3">
    <source>
        <dbReference type="ARBA" id="ARBA00011353"/>
    </source>
</evidence>
<dbReference type="GO" id="GO:0032221">
    <property type="term" value="C:Rpd3S complex"/>
    <property type="evidence" value="ECO:0007669"/>
    <property type="project" value="TreeGrafter"/>
</dbReference>
<keyword evidence="9" id="KW-0234">DNA repair</keyword>
<dbReference type="InterPro" id="IPR053820">
    <property type="entry name" value="MSL3_chromo-like"/>
</dbReference>
<comment type="subunit">
    <text evidence="3">Component of the NuA4 histone acetyltransferase complex.</text>
</comment>
<gene>
    <name evidence="15" type="ORF">OEA41_005085</name>
</gene>
<comment type="similarity">
    <text evidence="2">Belongs to the MRG family.</text>
</comment>
<evidence type="ECO:0000256" key="12">
    <source>
        <dbReference type="ARBA" id="ARBA00072864"/>
    </source>
</evidence>
<dbReference type="PANTHER" id="PTHR10880">
    <property type="entry name" value="MORTALITY FACTOR 4-LIKE PROTEIN"/>
    <property type="match status" value="1"/>
</dbReference>
<dbReference type="InterPro" id="IPR038217">
    <property type="entry name" value="MRG_C_sf"/>
</dbReference>
<evidence type="ECO:0000256" key="1">
    <source>
        <dbReference type="ARBA" id="ARBA00004123"/>
    </source>
</evidence>
<feature type="region of interest" description="Disordered" evidence="13">
    <location>
        <begin position="245"/>
        <end position="352"/>
    </location>
</feature>
<dbReference type="PANTHER" id="PTHR10880:SF15">
    <property type="entry name" value="MSL COMPLEX SUBUNIT 3"/>
    <property type="match status" value="1"/>
</dbReference>
<feature type="domain" description="Chromo" evidence="14">
    <location>
        <begin position="23"/>
        <end position="83"/>
    </location>
</feature>
<feature type="compositionally biased region" description="Basic and acidic residues" evidence="13">
    <location>
        <begin position="126"/>
        <end position="136"/>
    </location>
</feature>
<keyword evidence="7" id="KW-0805">Transcription regulation</keyword>
<dbReference type="GO" id="GO:0006338">
    <property type="term" value="P:chromatin remodeling"/>
    <property type="evidence" value="ECO:0007669"/>
    <property type="project" value="UniProtKB-ARBA"/>
</dbReference>
<evidence type="ECO:0000256" key="4">
    <source>
        <dbReference type="ARBA" id="ARBA00018505"/>
    </source>
</evidence>
<evidence type="ECO:0000313" key="16">
    <source>
        <dbReference type="Proteomes" id="UP001276659"/>
    </source>
</evidence>
<comment type="function">
    <text evidence="11">Involved in deacetylation of histones, chromatin assembly and chromosome segregation. May act as a transcriptional oscillator, directing histone deacetylases to specific chromosomal domains. Component of the NuA4 histone acetyltransferase complex which is involved in transcriptional activation of selected genes principally by acetylation of nucleosomal histone H4 and H2A. The NuA4 complex is also involved in DNA repair.</text>
</comment>
<dbReference type="SMART" id="SM00298">
    <property type="entry name" value="CHROMO"/>
    <property type="match status" value="1"/>
</dbReference>
<name>A0AAD9Z299_9LECA</name>
<dbReference type="GO" id="GO:0006281">
    <property type="term" value="P:DNA repair"/>
    <property type="evidence" value="ECO:0007669"/>
    <property type="project" value="UniProtKB-KW"/>
</dbReference>
<feature type="region of interest" description="Disordered" evidence="13">
    <location>
        <begin position="90"/>
        <end position="189"/>
    </location>
</feature>
<evidence type="ECO:0000256" key="13">
    <source>
        <dbReference type="SAM" id="MobiDB-lite"/>
    </source>
</evidence>
<dbReference type="EMBL" id="JASNWA010000010">
    <property type="protein sequence ID" value="KAK3168637.1"/>
    <property type="molecule type" value="Genomic_DNA"/>
</dbReference>
<organism evidence="15 16">
    <name type="scientific">Lepraria neglecta</name>
    <dbReference type="NCBI Taxonomy" id="209136"/>
    <lineage>
        <taxon>Eukaryota</taxon>
        <taxon>Fungi</taxon>
        <taxon>Dikarya</taxon>
        <taxon>Ascomycota</taxon>
        <taxon>Pezizomycotina</taxon>
        <taxon>Lecanoromycetes</taxon>
        <taxon>OSLEUM clade</taxon>
        <taxon>Lecanoromycetidae</taxon>
        <taxon>Lecanorales</taxon>
        <taxon>Lecanorineae</taxon>
        <taxon>Stereocaulaceae</taxon>
        <taxon>Lepraria</taxon>
    </lineage>
</organism>
<comment type="subcellular location">
    <subcellularLocation>
        <location evidence="1">Nucleus</location>
    </subcellularLocation>
</comment>
<dbReference type="InterPro" id="IPR026541">
    <property type="entry name" value="MRG_dom"/>
</dbReference>
<accession>A0AAD9Z299</accession>